<organism evidence="1 2">
    <name type="scientific">Apodospora peruviana</name>
    <dbReference type="NCBI Taxonomy" id="516989"/>
    <lineage>
        <taxon>Eukaryota</taxon>
        <taxon>Fungi</taxon>
        <taxon>Dikarya</taxon>
        <taxon>Ascomycota</taxon>
        <taxon>Pezizomycotina</taxon>
        <taxon>Sordariomycetes</taxon>
        <taxon>Sordariomycetidae</taxon>
        <taxon>Sordariales</taxon>
        <taxon>Lasiosphaeriaceae</taxon>
        <taxon>Apodospora</taxon>
    </lineage>
</organism>
<comment type="caution">
    <text evidence="1">The sequence shown here is derived from an EMBL/GenBank/DDBJ whole genome shotgun (WGS) entry which is preliminary data.</text>
</comment>
<sequence>MRSNIEHTPLDKTAVLCFSACPWRPHGLPWKIQSVAVVPSPLPSPQRHAPCPWDRAPLGRLIRLQRWLSSRCQHPRRADISACLGGFTCCLLDCRLENTGALSATVQRLRIHTSTTGGRWHTKIIVIIMAWHVDLHRRPTHPTPRSVGDLRPPARHIPFHQIHALRDGRVATGKTCHRVTITLVGHTKTLTPAYWGMHCAKEGEKRDGRLAVLSLCVCGSFPTAAWSRASQVRCLARESPGRSSSGLHWEFPPQSWFAGLRFQAGLFFPPRSGARQHTRERYNIGIICSDWSVKSNAQAAITSVHKRIDLDWLELPHSCVQLFMPIKTVLAIRTAA</sequence>
<dbReference type="AlphaFoldDB" id="A0AAE0IH26"/>
<dbReference type="Proteomes" id="UP001283341">
    <property type="component" value="Unassembled WGS sequence"/>
</dbReference>
<accession>A0AAE0IH26</accession>
<gene>
    <name evidence="1" type="ORF">B0H66DRAFT_106246</name>
</gene>
<keyword evidence="2" id="KW-1185">Reference proteome</keyword>
<proteinExistence type="predicted"/>
<evidence type="ECO:0000313" key="1">
    <source>
        <dbReference type="EMBL" id="KAK3324869.1"/>
    </source>
</evidence>
<evidence type="ECO:0000313" key="2">
    <source>
        <dbReference type="Proteomes" id="UP001283341"/>
    </source>
</evidence>
<name>A0AAE0IH26_9PEZI</name>
<dbReference type="EMBL" id="JAUEDM010000002">
    <property type="protein sequence ID" value="KAK3324869.1"/>
    <property type="molecule type" value="Genomic_DNA"/>
</dbReference>
<protein>
    <submittedName>
        <fullName evidence="1">Uncharacterized protein</fullName>
    </submittedName>
</protein>
<reference evidence="1" key="2">
    <citation type="submission" date="2023-06" db="EMBL/GenBank/DDBJ databases">
        <authorList>
            <consortium name="Lawrence Berkeley National Laboratory"/>
            <person name="Haridas S."/>
            <person name="Hensen N."/>
            <person name="Bonometti L."/>
            <person name="Westerberg I."/>
            <person name="Brannstrom I.O."/>
            <person name="Guillou S."/>
            <person name="Cros-Aarteil S."/>
            <person name="Calhoun S."/>
            <person name="Kuo A."/>
            <person name="Mondo S."/>
            <person name="Pangilinan J."/>
            <person name="Riley R."/>
            <person name="Labutti K."/>
            <person name="Andreopoulos B."/>
            <person name="Lipzen A."/>
            <person name="Chen C."/>
            <person name="Yanf M."/>
            <person name="Daum C."/>
            <person name="Ng V."/>
            <person name="Clum A."/>
            <person name="Steindorff A."/>
            <person name="Ohm R."/>
            <person name="Martin F."/>
            <person name="Silar P."/>
            <person name="Natvig D."/>
            <person name="Lalanne C."/>
            <person name="Gautier V."/>
            <person name="Ament-Velasquez S.L."/>
            <person name="Kruys A."/>
            <person name="Hutchinson M.I."/>
            <person name="Powell A.J."/>
            <person name="Barry K."/>
            <person name="Miller A.N."/>
            <person name="Grigoriev I.V."/>
            <person name="Debuchy R."/>
            <person name="Gladieux P."/>
            <person name="Thoren M.H."/>
            <person name="Johannesson H."/>
        </authorList>
    </citation>
    <scope>NUCLEOTIDE SEQUENCE</scope>
    <source>
        <strain evidence="1">CBS 118394</strain>
    </source>
</reference>
<reference evidence="1" key="1">
    <citation type="journal article" date="2023" name="Mol. Phylogenet. Evol.">
        <title>Genome-scale phylogeny and comparative genomics of the fungal order Sordariales.</title>
        <authorList>
            <person name="Hensen N."/>
            <person name="Bonometti L."/>
            <person name="Westerberg I."/>
            <person name="Brannstrom I.O."/>
            <person name="Guillou S."/>
            <person name="Cros-Aarteil S."/>
            <person name="Calhoun S."/>
            <person name="Haridas S."/>
            <person name="Kuo A."/>
            <person name="Mondo S."/>
            <person name="Pangilinan J."/>
            <person name="Riley R."/>
            <person name="LaButti K."/>
            <person name="Andreopoulos B."/>
            <person name="Lipzen A."/>
            <person name="Chen C."/>
            <person name="Yan M."/>
            <person name="Daum C."/>
            <person name="Ng V."/>
            <person name="Clum A."/>
            <person name="Steindorff A."/>
            <person name="Ohm R.A."/>
            <person name="Martin F."/>
            <person name="Silar P."/>
            <person name="Natvig D.O."/>
            <person name="Lalanne C."/>
            <person name="Gautier V."/>
            <person name="Ament-Velasquez S.L."/>
            <person name="Kruys A."/>
            <person name="Hutchinson M.I."/>
            <person name="Powell A.J."/>
            <person name="Barry K."/>
            <person name="Miller A.N."/>
            <person name="Grigoriev I.V."/>
            <person name="Debuchy R."/>
            <person name="Gladieux P."/>
            <person name="Hiltunen Thoren M."/>
            <person name="Johannesson H."/>
        </authorList>
    </citation>
    <scope>NUCLEOTIDE SEQUENCE</scope>
    <source>
        <strain evidence="1">CBS 118394</strain>
    </source>
</reference>